<evidence type="ECO:0000256" key="2">
    <source>
        <dbReference type="ARBA" id="ARBA00011738"/>
    </source>
</evidence>
<dbReference type="Gene3D" id="3.60.21.10">
    <property type="match status" value="1"/>
</dbReference>
<evidence type="ECO:0000313" key="11">
    <source>
        <dbReference type="Proteomes" id="UP000019132"/>
    </source>
</evidence>
<dbReference type="InterPro" id="IPR029052">
    <property type="entry name" value="Metallo-depent_PP-like"/>
</dbReference>
<dbReference type="EC" id="3.1.3.2" evidence="6"/>
<dbReference type="Proteomes" id="UP000019132">
    <property type="component" value="Unassembled WGS sequence"/>
</dbReference>
<name>K3WC61_GLOUD</name>
<reference evidence="11" key="2">
    <citation type="submission" date="2010-04" db="EMBL/GenBank/DDBJ databases">
        <authorList>
            <person name="Buell R."/>
            <person name="Hamilton J."/>
            <person name="Hostetler J."/>
        </authorList>
    </citation>
    <scope>NUCLEOTIDE SEQUENCE [LARGE SCALE GENOMIC DNA]</scope>
    <source>
        <strain evidence="11">DAOM:BR144</strain>
    </source>
</reference>
<dbReference type="InterPro" id="IPR008963">
    <property type="entry name" value="Purple_acid_Pase-like_N"/>
</dbReference>
<comment type="catalytic activity">
    <reaction evidence="6">
        <text>a phosphate monoester + H2O = an alcohol + phosphate</text>
        <dbReference type="Rhea" id="RHEA:15017"/>
        <dbReference type="ChEBI" id="CHEBI:15377"/>
        <dbReference type="ChEBI" id="CHEBI:30879"/>
        <dbReference type="ChEBI" id="CHEBI:43474"/>
        <dbReference type="ChEBI" id="CHEBI:67140"/>
        <dbReference type="EC" id="3.1.3.2"/>
    </reaction>
</comment>
<dbReference type="Pfam" id="PF14008">
    <property type="entry name" value="Metallophos_C"/>
    <property type="match status" value="1"/>
</dbReference>
<evidence type="ECO:0000256" key="1">
    <source>
        <dbReference type="ARBA" id="ARBA00004613"/>
    </source>
</evidence>
<evidence type="ECO:0000256" key="3">
    <source>
        <dbReference type="ARBA" id="ARBA00022525"/>
    </source>
</evidence>
<evidence type="ECO:0000313" key="10">
    <source>
        <dbReference type="EnsemblProtists" id="PYU1_T002552"/>
    </source>
</evidence>
<dbReference type="PANTHER" id="PTHR45778">
    <property type="entry name" value="PURPLE ACID PHOSPHATASE-RELATED"/>
    <property type="match status" value="1"/>
</dbReference>
<dbReference type="VEuPathDB" id="FungiDB:PYU1_G002549"/>
<dbReference type="CDD" id="cd00839">
    <property type="entry name" value="MPP_PAPs"/>
    <property type="match status" value="1"/>
</dbReference>
<dbReference type="InterPro" id="IPR004843">
    <property type="entry name" value="Calcineurin-like_PHP"/>
</dbReference>
<sequence length="665" mass="75217">MHFPTRSLLLLCAAVIAAALASADDGFQGELFSDAYYKWHYRWHRGGAWMFHEELHPCLDANQTCEFVARKDDAPRLGRLHVNTTIVQHLASVNVSFDLQPEEVKEGDFVAVYCVDDENEQSAAGTQPKDFFDYVFVDSSQQQQADSIVFGPLVNMRCSYQFRYIRLLSAGENTYQVVAESPHVEMEEGHSQPLHVRLALTGNPGEMRVMWNSGRVDHVHVHYGTSPEDTSLHAEAMTETYAATDMCSDPATTTSAMYYRHPGYMHDALMKDLIPGETYFYKVGSKYGLTSATFSFTYPPAPGSSPDGETSNSSQSFFVFGDLGQSVLQPRLGAAERHFTSLEFQSRLAKPDNPQTVMKRIEQDLEDDAASGNYVALIHIGDLSYAKGRTYIWDQFGAIAQPVASQLPYMVGIGNHEYDYLVNGAGHDLSGSAAANANGWHPSGGNFRNDSKGECGVPSVKRFHMPKNGNQLFWYSFSVGLTHHIVLSSEHQCDAGSPMRKWFERELKRVDRKQTPWLIVHLHRPLYCSEKYDGDYSVSHILRNCLEHVMLENRVDVVFSGHYHAYERTCPVFNDSCRHKKLPDGQEKALATMHIMIGSAGAELDDVDYMSAKWSRNRQQEYGYGRLHVFNATHARFEFLRTRDRVVSDSKWIISDHDWTYRRGE</sequence>
<dbReference type="SUPFAM" id="SSF56300">
    <property type="entry name" value="Metallo-dependent phosphatases"/>
    <property type="match status" value="1"/>
</dbReference>
<dbReference type="Pfam" id="PF00149">
    <property type="entry name" value="Metallophos"/>
    <property type="match status" value="1"/>
</dbReference>
<feature type="domain" description="Purple acid phosphatase N-terminal" evidence="9">
    <location>
        <begin position="193"/>
        <end position="297"/>
    </location>
</feature>
<evidence type="ECO:0000259" key="7">
    <source>
        <dbReference type="Pfam" id="PF00149"/>
    </source>
</evidence>
<keyword evidence="11" id="KW-1185">Reference proteome</keyword>
<dbReference type="AlphaFoldDB" id="K3WC61"/>
<evidence type="ECO:0000256" key="6">
    <source>
        <dbReference type="RuleBase" id="RU361203"/>
    </source>
</evidence>
<dbReference type="GO" id="GO:0003993">
    <property type="term" value="F:acid phosphatase activity"/>
    <property type="evidence" value="ECO:0007669"/>
    <property type="project" value="UniProtKB-EC"/>
</dbReference>
<dbReference type="SUPFAM" id="SSF49363">
    <property type="entry name" value="Purple acid phosphatase, N-terminal domain"/>
    <property type="match status" value="1"/>
</dbReference>
<keyword evidence="5" id="KW-0325">Glycoprotein</keyword>
<dbReference type="GO" id="GO:0046872">
    <property type="term" value="F:metal ion binding"/>
    <property type="evidence" value="ECO:0007669"/>
    <property type="project" value="InterPro"/>
</dbReference>
<feature type="domain" description="Calcineurin-like phosphoesterase" evidence="7">
    <location>
        <begin position="319"/>
        <end position="566"/>
    </location>
</feature>
<keyword evidence="3" id="KW-0964">Secreted</keyword>
<dbReference type="EnsemblProtists" id="PYU1_T002552">
    <property type="protein sequence ID" value="PYU1_T002552"/>
    <property type="gene ID" value="PYU1_G002549"/>
</dbReference>
<evidence type="ECO:0000256" key="4">
    <source>
        <dbReference type="ARBA" id="ARBA00022729"/>
    </source>
</evidence>
<evidence type="ECO:0000256" key="5">
    <source>
        <dbReference type="ARBA" id="ARBA00023180"/>
    </source>
</evidence>
<reference evidence="11" key="1">
    <citation type="journal article" date="2010" name="Genome Biol.">
        <title>Genome sequence of the necrotrophic plant pathogen Pythium ultimum reveals original pathogenicity mechanisms and effector repertoire.</title>
        <authorList>
            <person name="Levesque C.A."/>
            <person name="Brouwer H."/>
            <person name="Cano L."/>
            <person name="Hamilton J.P."/>
            <person name="Holt C."/>
            <person name="Huitema E."/>
            <person name="Raffaele S."/>
            <person name="Robideau G.P."/>
            <person name="Thines M."/>
            <person name="Win J."/>
            <person name="Zerillo M.M."/>
            <person name="Beakes G.W."/>
            <person name="Boore J.L."/>
            <person name="Busam D."/>
            <person name="Dumas B."/>
            <person name="Ferriera S."/>
            <person name="Fuerstenberg S.I."/>
            <person name="Gachon C.M."/>
            <person name="Gaulin E."/>
            <person name="Govers F."/>
            <person name="Grenville-Briggs L."/>
            <person name="Horner N."/>
            <person name="Hostetler J."/>
            <person name="Jiang R.H."/>
            <person name="Johnson J."/>
            <person name="Krajaejun T."/>
            <person name="Lin H."/>
            <person name="Meijer H.J."/>
            <person name="Moore B."/>
            <person name="Morris P."/>
            <person name="Phuntmart V."/>
            <person name="Puiu D."/>
            <person name="Shetty J."/>
            <person name="Stajich J.E."/>
            <person name="Tripathy S."/>
            <person name="Wawra S."/>
            <person name="van West P."/>
            <person name="Whitty B.R."/>
            <person name="Coutinho P.M."/>
            <person name="Henrissat B."/>
            <person name="Martin F."/>
            <person name="Thomas P.D."/>
            <person name="Tyler B.M."/>
            <person name="De Vries R.P."/>
            <person name="Kamoun S."/>
            <person name="Yandell M."/>
            <person name="Tisserat N."/>
            <person name="Buell C.R."/>
        </authorList>
    </citation>
    <scope>NUCLEOTIDE SEQUENCE</scope>
    <source>
        <strain evidence="11">DAOM:BR144</strain>
    </source>
</reference>
<dbReference type="GO" id="GO:0005576">
    <property type="term" value="C:extracellular region"/>
    <property type="evidence" value="ECO:0007669"/>
    <property type="project" value="UniProtKB-SubCell"/>
</dbReference>
<dbReference type="InterPro" id="IPR041792">
    <property type="entry name" value="MPP_PAP"/>
</dbReference>
<dbReference type="Gene3D" id="2.60.40.380">
    <property type="entry name" value="Purple acid phosphatase-like, N-terminal"/>
    <property type="match status" value="1"/>
</dbReference>
<comment type="similarity">
    <text evidence="6">Belongs to the metallophosphoesterase superfamily. Purple acid phosphatase family.</text>
</comment>
<dbReference type="HOGENOM" id="CLU_013387_4_0_1"/>
<evidence type="ECO:0000259" key="9">
    <source>
        <dbReference type="Pfam" id="PF16656"/>
    </source>
</evidence>
<dbReference type="PANTHER" id="PTHR45778:SF7">
    <property type="entry name" value="PURPLE ACID PHOSPHATASE"/>
    <property type="match status" value="1"/>
</dbReference>
<organism evidence="10 11">
    <name type="scientific">Globisporangium ultimum (strain ATCC 200006 / CBS 805.95 / DAOM BR144)</name>
    <name type="common">Pythium ultimum</name>
    <dbReference type="NCBI Taxonomy" id="431595"/>
    <lineage>
        <taxon>Eukaryota</taxon>
        <taxon>Sar</taxon>
        <taxon>Stramenopiles</taxon>
        <taxon>Oomycota</taxon>
        <taxon>Peronosporomycetes</taxon>
        <taxon>Pythiales</taxon>
        <taxon>Pythiaceae</taxon>
        <taxon>Globisporangium</taxon>
    </lineage>
</organism>
<feature type="domain" description="Purple acid phosphatase C-terminal" evidence="8">
    <location>
        <begin position="591"/>
        <end position="650"/>
    </location>
</feature>
<reference evidence="10" key="3">
    <citation type="submission" date="2014-11" db="UniProtKB">
        <authorList>
            <consortium name="EnsemblProtists"/>
        </authorList>
    </citation>
    <scope>IDENTIFICATION</scope>
    <source>
        <strain evidence="10">DAOM BR144</strain>
    </source>
</reference>
<comment type="subunit">
    <text evidence="2">Homodimer.</text>
</comment>
<dbReference type="STRING" id="431595.K3WC61"/>
<feature type="signal peptide" evidence="6">
    <location>
        <begin position="1"/>
        <end position="23"/>
    </location>
</feature>
<dbReference type="eggNOG" id="KOG1378">
    <property type="taxonomic scope" value="Eukaryota"/>
</dbReference>
<dbReference type="InterPro" id="IPR015914">
    <property type="entry name" value="PAPs_N"/>
</dbReference>
<dbReference type="OMA" id="HIYNASH"/>
<keyword evidence="6" id="KW-0378">Hydrolase</keyword>
<comment type="subcellular location">
    <subcellularLocation>
        <location evidence="1">Secreted</location>
    </subcellularLocation>
</comment>
<dbReference type="InParanoid" id="K3WC61"/>
<dbReference type="InterPro" id="IPR025733">
    <property type="entry name" value="PAPs_C"/>
</dbReference>
<evidence type="ECO:0000259" key="8">
    <source>
        <dbReference type="Pfam" id="PF14008"/>
    </source>
</evidence>
<keyword evidence="4 6" id="KW-0732">Signal</keyword>
<feature type="chain" id="PRO_5005137464" description="Purple acid phosphatase" evidence="6">
    <location>
        <begin position="24"/>
        <end position="665"/>
    </location>
</feature>
<proteinExistence type="inferred from homology"/>
<accession>K3WC61</accession>
<dbReference type="Pfam" id="PF16656">
    <property type="entry name" value="Pur_ac_phosph_N"/>
    <property type="match status" value="1"/>
</dbReference>
<protein>
    <recommendedName>
        <fullName evidence="6">Purple acid phosphatase</fullName>
        <ecNumber evidence="6">3.1.3.2</ecNumber>
    </recommendedName>
</protein>